<dbReference type="SUPFAM" id="SSF46894">
    <property type="entry name" value="C-terminal effector domain of the bipartite response regulators"/>
    <property type="match status" value="1"/>
</dbReference>
<dbReference type="AlphaFoldDB" id="A0A8J3YV16"/>
<feature type="domain" description="OmpR/PhoB-type" evidence="6">
    <location>
        <begin position="1"/>
        <end position="104"/>
    </location>
</feature>
<dbReference type="EMBL" id="BOPF01000035">
    <property type="protein sequence ID" value="GIJ50345.1"/>
    <property type="molecule type" value="Genomic_DNA"/>
</dbReference>
<dbReference type="SMART" id="SM00862">
    <property type="entry name" value="Trans_reg_C"/>
    <property type="match status" value="1"/>
</dbReference>
<evidence type="ECO:0000313" key="8">
    <source>
        <dbReference type="Proteomes" id="UP000619260"/>
    </source>
</evidence>
<dbReference type="PROSITE" id="PS51755">
    <property type="entry name" value="OMPR_PHOB"/>
    <property type="match status" value="1"/>
</dbReference>
<dbReference type="InterPro" id="IPR051677">
    <property type="entry name" value="AfsR-DnrI-RedD_regulator"/>
</dbReference>
<keyword evidence="2" id="KW-0805">Transcription regulation</keyword>
<sequence length="682" mass="72690">MRVSTTDDRRLRIRLLGPLRVTRAGANPALGPARQQAVLAALAAWPDRAMPRAELIAAVWGDEPPPSAAGNLYTYISTLRRSLTPDGAPGPVLSSENGTYRLRAAAVDVDAWCFETFREEGLRLRADRDADGERAALTRALELWHGPEALDGVPGPDAANRREHLRELYLATVERHAQLTLDRGRAEELVEPLGRLVAAYPARESLHDLAMHALVRVGRRDEAVLLYRRLRNHLAAHTGALPAAPLRDLHAGLVAGHGRDPALPPRHPGFVGHTAETALLERALDDVAHGRGASIWIDGPSGSGKSALLAEGLRGATAHGCRVGWAVGDELARRVPYGLIIECLDDGNGGPDGPGPLRVAARDPNAAMTVVDEVRALVDARCAAAPLVLVADDLQWADDASLVVWHALHRLTATLPLLLVAASRPLPTSRELRLLRQALMRGGTRFVDVPPLSDEVAGRLVRHVAPAADARTVAEVVDSAAGNAQLLRHLATPGGDDALTAAVLRHLHPLRDETRHLLRVAAFLGADCPVAELPVVTGTPVPALVPAAEEALAAGLLVEDGGRLRFRYPVMRRVLYRSTPTALRVMMHRDFAQRIAESGGSAVRVAGHLAAGPVSVDAWIERWLLRHGEALSAAAPDLAEAVFRQALASPLLSARARDRIGTLAAGLRPAPRVTAACAGADT</sequence>
<dbReference type="InterPro" id="IPR036388">
    <property type="entry name" value="WH-like_DNA-bd_sf"/>
</dbReference>
<comment type="similarity">
    <text evidence="1">Belongs to the AfsR/DnrI/RedD regulatory family.</text>
</comment>
<dbReference type="Proteomes" id="UP000619260">
    <property type="component" value="Unassembled WGS sequence"/>
</dbReference>
<proteinExistence type="inferred from homology"/>
<dbReference type="InterPro" id="IPR011990">
    <property type="entry name" value="TPR-like_helical_dom_sf"/>
</dbReference>
<keyword evidence="4" id="KW-0804">Transcription</keyword>
<evidence type="ECO:0000256" key="5">
    <source>
        <dbReference type="PROSITE-ProRule" id="PRU01091"/>
    </source>
</evidence>
<evidence type="ECO:0000256" key="3">
    <source>
        <dbReference type="ARBA" id="ARBA00023125"/>
    </source>
</evidence>
<reference evidence="7" key="1">
    <citation type="submission" date="2021-01" db="EMBL/GenBank/DDBJ databases">
        <title>Whole genome shotgun sequence of Virgisporangium aliadipatigenens NBRC 105644.</title>
        <authorList>
            <person name="Komaki H."/>
            <person name="Tamura T."/>
        </authorList>
    </citation>
    <scope>NUCLEOTIDE SEQUENCE</scope>
    <source>
        <strain evidence="7">NBRC 105644</strain>
    </source>
</reference>
<dbReference type="InterPro" id="IPR005158">
    <property type="entry name" value="BTAD"/>
</dbReference>
<keyword evidence="8" id="KW-1185">Reference proteome</keyword>
<dbReference type="PANTHER" id="PTHR35807:SF1">
    <property type="entry name" value="TRANSCRIPTIONAL REGULATOR REDD"/>
    <property type="match status" value="1"/>
</dbReference>
<dbReference type="Pfam" id="PF00486">
    <property type="entry name" value="Trans_reg_C"/>
    <property type="match status" value="1"/>
</dbReference>
<name>A0A8J3YV16_9ACTN</name>
<dbReference type="CDD" id="cd15831">
    <property type="entry name" value="BTAD"/>
    <property type="match status" value="1"/>
</dbReference>
<evidence type="ECO:0000256" key="4">
    <source>
        <dbReference type="ARBA" id="ARBA00023163"/>
    </source>
</evidence>
<evidence type="ECO:0000256" key="1">
    <source>
        <dbReference type="ARBA" id="ARBA00005820"/>
    </source>
</evidence>
<dbReference type="Pfam" id="PF13191">
    <property type="entry name" value="AAA_16"/>
    <property type="match status" value="1"/>
</dbReference>
<dbReference type="Pfam" id="PF03704">
    <property type="entry name" value="BTAD"/>
    <property type="match status" value="1"/>
</dbReference>
<dbReference type="SMART" id="SM01043">
    <property type="entry name" value="BTAD"/>
    <property type="match status" value="1"/>
</dbReference>
<dbReference type="SUPFAM" id="SSF52540">
    <property type="entry name" value="P-loop containing nucleoside triphosphate hydrolases"/>
    <property type="match status" value="1"/>
</dbReference>
<dbReference type="Gene3D" id="1.25.40.10">
    <property type="entry name" value="Tetratricopeptide repeat domain"/>
    <property type="match status" value="1"/>
</dbReference>
<protein>
    <recommendedName>
        <fullName evidence="6">OmpR/PhoB-type domain-containing protein</fullName>
    </recommendedName>
</protein>
<dbReference type="GO" id="GO:0000160">
    <property type="term" value="P:phosphorelay signal transduction system"/>
    <property type="evidence" value="ECO:0007669"/>
    <property type="project" value="InterPro"/>
</dbReference>
<dbReference type="InterPro" id="IPR001867">
    <property type="entry name" value="OmpR/PhoB-type_DNA-bd"/>
</dbReference>
<dbReference type="PANTHER" id="PTHR35807">
    <property type="entry name" value="TRANSCRIPTIONAL REGULATOR REDD-RELATED"/>
    <property type="match status" value="1"/>
</dbReference>
<gene>
    <name evidence="7" type="ORF">Val02_72310</name>
</gene>
<feature type="DNA-binding region" description="OmpR/PhoB-type" evidence="5">
    <location>
        <begin position="1"/>
        <end position="104"/>
    </location>
</feature>
<dbReference type="GO" id="GO:0006355">
    <property type="term" value="P:regulation of DNA-templated transcription"/>
    <property type="evidence" value="ECO:0007669"/>
    <property type="project" value="InterPro"/>
</dbReference>
<evidence type="ECO:0000313" key="7">
    <source>
        <dbReference type="EMBL" id="GIJ50345.1"/>
    </source>
</evidence>
<organism evidence="7 8">
    <name type="scientific">Virgisporangium aliadipatigenens</name>
    <dbReference type="NCBI Taxonomy" id="741659"/>
    <lineage>
        <taxon>Bacteria</taxon>
        <taxon>Bacillati</taxon>
        <taxon>Actinomycetota</taxon>
        <taxon>Actinomycetes</taxon>
        <taxon>Micromonosporales</taxon>
        <taxon>Micromonosporaceae</taxon>
        <taxon>Virgisporangium</taxon>
    </lineage>
</organism>
<evidence type="ECO:0000256" key="2">
    <source>
        <dbReference type="ARBA" id="ARBA00023015"/>
    </source>
</evidence>
<dbReference type="InterPro" id="IPR041664">
    <property type="entry name" value="AAA_16"/>
</dbReference>
<keyword evidence="3 5" id="KW-0238">DNA-binding</keyword>
<evidence type="ECO:0000259" key="6">
    <source>
        <dbReference type="PROSITE" id="PS51755"/>
    </source>
</evidence>
<dbReference type="InterPro" id="IPR016032">
    <property type="entry name" value="Sig_transdc_resp-reg_C-effctor"/>
</dbReference>
<accession>A0A8J3YV16</accession>
<comment type="caution">
    <text evidence="7">The sequence shown here is derived from an EMBL/GenBank/DDBJ whole genome shotgun (WGS) entry which is preliminary data.</text>
</comment>
<dbReference type="GO" id="GO:0003677">
    <property type="term" value="F:DNA binding"/>
    <property type="evidence" value="ECO:0007669"/>
    <property type="project" value="UniProtKB-UniRule"/>
</dbReference>
<dbReference type="SUPFAM" id="SSF48452">
    <property type="entry name" value="TPR-like"/>
    <property type="match status" value="1"/>
</dbReference>
<dbReference type="Gene3D" id="1.10.10.10">
    <property type="entry name" value="Winged helix-like DNA-binding domain superfamily/Winged helix DNA-binding domain"/>
    <property type="match status" value="1"/>
</dbReference>
<dbReference type="InterPro" id="IPR027417">
    <property type="entry name" value="P-loop_NTPase"/>
</dbReference>